<name>A0A1W1DF49_9ZZZZ</name>
<evidence type="ECO:0000256" key="2">
    <source>
        <dbReference type="ARBA" id="ARBA00009695"/>
    </source>
</evidence>
<dbReference type="Pfam" id="PF02631">
    <property type="entry name" value="RecX_HTH2"/>
    <property type="match status" value="1"/>
</dbReference>
<comment type="subcellular location">
    <subcellularLocation>
        <location evidence="1">Cytoplasm</location>
    </subcellularLocation>
</comment>
<dbReference type="GO" id="GO:0006282">
    <property type="term" value="P:regulation of DNA repair"/>
    <property type="evidence" value="ECO:0007669"/>
    <property type="project" value="InterPro"/>
</dbReference>
<feature type="domain" description="RecX third three-helical" evidence="6">
    <location>
        <begin position="82"/>
        <end position="123"/>
    </location>
</feature>
<evidence type="ECO:0000256" key="3">
    <source>
        <dbReference type="ARBA" id="ARBA00018111"/>
    </source>
</evidence>
<evidence type="ECO:0000313" key="7">
    <source>
        <dbReference type="EMBL" id="SFV75989.1"/>
    </source>
</evidence>
<dbReference type="InterPro" id="IPR053924">
    <property type="entry name" value="RecX_HTH_2nd"/>
</dbReference>
<dbReference type="EMBL" id="FPHU01000023">
    <property type="protein sequence ID" value="SFV79953.1"/>
    <property type="molecule type" value="Genomic_DNA"/>
</dbReference>
<evidence type="ECO:0000259" key="6">
    <source>
        <dbReference type="Pfam" id="PF21981"/>
    </source>
</evidence>
<feature type="domain" description="RecX second three-helical" evidence="5">
    <location>
        <begin position="42"/>
        <end position="72"/>
    </location>
</feature>
<dbReference type="InterPro" id="IPR036388">
    <property type="entry name" value="WH-like_DNA-bd_sf"/>
</dbReference>
<accession>A0A1W1DF49</accession>
<dbReference type="PANTHER" id="PTHR33602:SF1">
    <property type="entry name" value="REGULATORY PROTEIN RECX FAMILY PROTEIN"/>
    <property type="match status" value="1"/>
</dbReference>
<reference evidence="8" key="1">
    <citation type="submission" date="2016-10" db="EMBL/GenBank/DDBJ databases">
        <authorList>
            <person name="de Groot N.N."/>
        </authorList>
    </citation>
    <scope>NUCLEOTIDE SEQUENCE</scope>
</reference>
<dbReference type="GO" id="GO:0005737">
    <property type="term" value="C:cytoplasm"/>
    <property type="evidence" value="ECO:0007669"/>
    <property type="project" value="UniProtKB-SubCell"/>
</dbReference>
<comment type="similarity">
    <text evidence="2">Belongs to the RecX family.</text>
</comment>
<evidence type="ECO:0000256" key="4">
    <source>
        <dbReference type="ARBA" id="ARBA00022490"/>
    </source>
</evidence>
<evidence type="ECO:0000313" key="8">
    <source>
        <dbReference type="EMBL" id="SFV79953.1"/>
    </source>
</evidence>
<sequence>MLVRREHSRLELEQKLQLKAFDELDIVNTVDLLVEQDYQSNERFAQEFIQMRFNQGKGPIKIAGELRQRGIEHFDLSVFDWFALARSIRENKYGVEALLDYNEQAKQKRFLQSRGFNFEQINQSFINE</sequence>
<gene>
    <name evidence="7" type="ORF">MNB_SUP05-10-289</name>
    <name evidence="9" type="ORF">MNB_SUP05-12-1046</name>
    <name evidence="8" type="ORF">MNB_SUP05-13-325</name>
</gene>
<proteinExistence type="inferred from homology"/>
<dbReference type="Pfam" id="PF21981">
    <property type="entry name" value="RecX_HTH3"/>
    <property type="match status" value="1"/>
</dbReference>
<dbReference type="EMBL" id="FPHQ01000002">
    <property type="protein sequence ID" value="SFV75989.1"/>
    <property type="molecule type" value="Genomic_DNA"/>
</dbReference>
<evidence type="ECO:0000313" key="9">
    <source>
        <dbReference type="EMBL" id="SFV82014.1"/>
    </source>
</evidence>
<dbReference type="EMBL" id="FPHT01000213">
    <property type="protein sequence ID" value="SFV82014.1"/>
    <property type="molecule type" value="Genomic_DNA"/>
</dbReference>
<protein>
    <recommendedName>
        <fullName evidence="3">Regulatory protein RecX</fullName>
    </recommendedName>
</protein>
<evidence type="ECO:0000259" key="5">
    <source>
        <dbReference type="Pfam" id="PF02631"/>
    </source>
</evidence>
<dbReference type="Gene3D" id="1.10.10.10">
    <property type="entry name" value="Winged helix-like DNA-binding domain superfamily/Winged helix DNA-binding domain"/>
    <property type="match status" value="3"/>
</dbReference>
<dbReference type="PANTHER" id="PTHR33602">
    <property type="entry name" value="REGULATORY PROTEIN RECX FAMILY PROTEIN"/>
    <property type="match status" value="1"/>
</dbReference>
<organism evidence="8">
    <name type="scientific">hydrothermal vent metagenome</name>
    <dbReference type="NCBI Taxonomy" id="652676"/>
    <lineage>
        <taxon>unclassified sequences</taxon>
        <taxon>metagenomes</taxon>
        <taxon>ecological metagenomes</taxon>
    </lineage>
</organism>
<dbReference type="AlphaFoldDB" id="A0A1W1DF49"/>
<dbReference type="InterPro" id="IPR003783">
    <property type="entry name" value="Regulatory_RecX"/>
</dbReference>
<keyword evidence="4" id="KW-0963">Cytoplasm</keyword>
<evidence type="ECO:0000256" key="1">
    <source>
        <dbReference type="ARBA" id="ARBA00004496"/>
    </source>
</evidence>
<dbReference type="InterPro" id="IPR053925">
    <property type="entry name" value="RecX_HTH_3rd"/>
</dbReference>